<protein>
    <recommendedName>
        <fullName evidence="3">4Fe-4S ferredoxin-type domain-containing protein</fullName>
    </recommendedName>
</protein>
<dbReference type="RefSeq" id="WP_006876487.1">
    <property type="nucleotide sequence ID" value="NZ_JAKNJB010000008.1"/>
</dbReference>
<name>A0ABS9M776_9FIRM</name>
<dbReference type="EMBL" id="JAKNJB010000008">
    <property type="protein sequence ID" value="MCG4526650.1"/>
    <property type="molecule type" value="Genomic_DNA"/>
</dbReference>
<evidence type="ECO:0000313" key="2">
    <source>
        <dbReference type="Proteomes" id="UP001200313"/>
    </source>
</evidence>
<keyword evidence="2" id="KW-1185">Reference proteome</keyword>
<comment type="caution">
    <text evidence="1">The sequence shown here is derived from an EMBL/GenBank/DDBJ whole genome shotgun (WGS) entry which is preliminary data.</text>
</comment>
<evidence type="ECO:0008006" key="3">
    <source>
        <dbReference type="Google" id="ProtNLM"/>
    </source>
</evidence>
<organism evidence="1 2">
    <name type="scientific">Intestinimonas massiliensis</name>
    <name type="common">ex Afouda et al. 2020</name>
    <dbReference type="NCBI Taxonomy" id="1673721"/>
    <lineage>
        <taxon>Bacteria</taxon>
        <taxon>Bacillati</taxon>
        <taxon>Bacillota</taxon>
        <taxon>Clostridia</taxon>
        <taxon>Eubacteriales</taxon>
        <taxon>Intestinimonas</taxon>
    </lineage>
</organism>
<gene>
    <name evidence="1" type="ORF">L0P79_06100</name>
</gene>
<sequence length="166" mass="18200">MKFNKEMSNGTLSIPSGVFKISGFEHDEMAEIHALDSAVVVLKQQMTAMELIQAMDALHQLSVELTVRLAEACDDCNECADGCPYDDPDDDIHLPSDVLEEAGIPVGAKLRAYADDEEQTVTIGVAGYDHDLRDVPPYLLEMLAEAGICLGDLEEHLMTEKILYGE</sequence>
<proteinExistence type="predicted"/>
<evidence type="ECO:0000313" key="1">
    <source>
        <dbReference type="EMBL" id="MCG4526650.1"/>
    </source>
</evidence>
<accession>A0ABS9M776</accession>
<dbReference type="Proteomes" id="UP001200313">
    <property type="component" value="Unassembled WGS sequence"/>
</dbReference>
<reference evidence="1 2" key="1">
    <citation type="submission" date="2022-01" db="EMBL/GenBank/DDBJ databases">
        <title>Collection of gut derived symbiotic bacterial strains cultured from healthy donors.</title>
        <authorList>
            <person name="Lin H."/>
            <person name="Kohout C."/>
            <person name="Waligurski E."/>
            <person name="Pamer E.G."/>
        </authorList>
    </citation>
    <scope>NUCLEOTIDE SEQUENCE [LARGE SCALE GENOMIC DNA]</scope>
    <source>
        <strain evidence="1 2">DFI.3.7</strain>
    </source>
</reference>